<dbReference type="Pfam" id="PF00069">
    <property type="entry name" value="Pkinase"/>
    <property type="match status" value="1"/>
</dbReference>
<reference evidence="4 5" key="1">
    <citation type="journal article" date="2018" name="Cell">
        <title>The Chara Genome: Secondary Complexity and Implications for Plant Terrestrialization.</title>
        <authorList>
            <person name="Nishiyama T."/>
            <person name="Sakayama H."/>
            <person name="Vries J.D."/>
            <person name="Buschmann H."/>
            <person name="Saint-Marcoux D."/>
            <person name="Ullrich K.K."/>
            <person name="Haas F.B."/>
            <person name="Vanderstraeten L."/>
            <person name="Becker D."/>
            <person name="Lang D."/>
            <person name="Vosolsobe S."/>
            <person name="Rombauts S."/>
            <person name="Wilhelmsson P.K.I."/>
            <person name="Janitza P."/>
            <person name="Kern R."/>
            <person name="Heyl A."/>
            <person name="Rumpler F."/>
            <person name="Villalobos L.I.A.C."/>
            <person name="Clay J.M."/>
            <person name="Skokan R."/>
            <person name="Toyoda A."/>
            <person name="Suzuki Y."/>
            <person name="Kagoshima H."/>
            <person name="Schijlen E."/>
            <person name="Tajeshwar N."/>
            <person name="Catarino B."/>
            <person name="Hetherington A.J."/>
            <person name="Saltykova A."/>
            <person name="Bonnot C."/>
            <person name="Breuninger H."/>
            <person name="Symeonidi A."/>
            <person name="Radhakrishnan G.V."/>
            <person name="Van Nieuwerburgh F."/>
            <person name="Deforce D."/>
            <person name="Chang C."/>
            <person name="Karol K.G."/>
            <person name="Hedrich R."/>
            <person name="Ulvskov P."/>
            <person name="Glockner G."/>
            <person name="Delwiche C.F."/>
            <person name="Petrasek J."/>
            <person name="Van de Peer Y."/>
            <person name="Friml J."/>
            <person name="Beilby M."/>
            <person name="Dolan L."/>
            <person name="Kohara Y."/>
            <person name="Sugano S."/>
            <person name="Fujiyama A."/>
            <person name="Delaux P.-M."/>
            <person name="Quint M."/>
            <person name="TheiBen G."/>
            <person name="Hagemann M."/>
            <person name="Harholt J."/>
            <person name="Dunand C."/>
            <person name="Zachgo S."/>
            <person name="Langdale J."/>
            <person name="Maumus F."/>
            <person name="Straeten D.V.D."/>
            <person name="Gould S.B."/>
            <person name="Rensing S.A."/>
        </authorList>
    </citation>
    <scope>NUCLEOTIDE SEQUENCE [LARGE SCALE GENOMIC DNA]</scope>
    <source>
        <strain evidence="4 5">S276</strain>
    </source>
</reference>
<dbReference type="OMA" id="FHAKFAN"/>
<gene>
    <name evidence="4" type="ORF">CBR_g51326</name>
</gene>
<dbReference type="Gramene" id="GBG90821">
    <property type="protein sequence ID" value="GBG90821"/>
    <property type="gene ID" value="CBR_g51326"/>
</dbReference>
<evidence type="ECO:0000256" key="1">
    <source>
        <dbReference type="ARBA" id="ARBA00022786"/>
    </source>
</evidence>
<accession>A0A388M8E2</accession>
<dbReference type="EMBL" id="BFEA01000844">
    <property type="protein sequence ID" value="GBG90821.1"/>
    <property type="molecule type" value="Genomic_DNA"/>
</dbReference>
<dbReference type="InterPro" id="IPR051348">
    <property type="entry name" value="U-box_ubiquitin_ligases"/>
</dbReference>
<dbReference type="PROSITE" id="PS50011">
    <property type="entry name" value="PROTEIN_KINASE_DOM"/>
    <property type="match status" value="1"/>
</dbReference>
<feature type="coiled-coil region" evidence="2">
    <location>
        <begin position="13"/>
        <end position="107"/>
    </location>
</feature>
<dbReference type="InterPro" id="IPR000719">
    <property type="entry name" value="Prot_kinase_dom"/>
</dbReference>
<dbReference type="Gene3D" id="3.30.200.20">
    <property type="entry name" value="Phosphorylase Kinase, domain 1"/>
    <property type="match status" value="1"/>
</dbReference>
<dbReference type="GO" id="GO:0004672">
    <property type="term" value="F:protein kinase activity"/>
    <property type="evidence" value="ECO:0007669"/>
    <property type="project" value="InterPro"/>
</dbReference>
<evidence type="ECO:0000313" key="5">
    <source>
        <dbReference type="Proteomes" id="UP000265515"/>
    </source>
</evidence>
<dbReference type="Proteomes" id="UP000265515">
    <property type="component" value="Unassembled WGS sequence"/>
</dbReference>
<dbReference type="PANTHER" id="PTHR45647">
    <property type="entry name" value="OS02G0152300 PROTEIN"/>
    <property type="match status" value="1"/>
</dbReference>
<evidence type="ECO:0000259" key="3">
    <source>
        <dbReference type="PROSITE" id="PS50011"/>
    </source>
</evidence>
<name>A0A388M8E2_CHABU</name>
<feature type="domain" description="Protein kinase" evidence="3">
    <location>
        <begin position="125"/>
        <end position="349"/>
    </location>
</feature>
<sequence>MQASRGKQLEDEVSALKSKITVMGERLANAERRNGELEAERAELAQKVQHLHSEVKNLIAQKTVLVERLEKSTKKIQELELERVALIKDFNERISEMKLRLKNEAAARATRVYSLAELKEATNDFNTTLGSGDADYNESVYSGKLHDGAPIMAKMARVTSTRRGTDHEDFKDKVVDRLRVLQHPNLLRLLGVCYEENCFLVYEDVANGSLKQWISGGDNHTRGFLPWYVRLRVMAEVAQAVCFLHSNRLDNASPIVHGAIKPANVLLDHNLWPRFAGLTGLSVCPNNIVEGRSQQILFALSLETTLQYMAPEYLRSGGCSEKTDIYALGVTLLEILTGKFWNALGIVED</sequence>
<keyword evidence="5" id="KW-1185">Reference proteome</keyword>
<dbReference type="OrthoDB" id="4062651at2759"/>
<dbReference type="PANTHER" id="PTHR45647:SF18">
    <property type="entry name" value="U-BOX DOMAIN-CONTAINING PROTEIN 33"/>
    <property type="match status" value="1"/>
</dbReference>
<keyword evidence="2" id="KW-0175">Coiled coil</keyword>
<dbReference type="GO" id="GO:0005524">
    <property type="term" value="F:ATP binding"/>
    <property type="evidence" value="ECO:0007669"/>
    <property type="project" value="InterPro"/>
</dbReference>
<keyword evidence="1" id="KW-0833">Ubl conjugation pathway</keyword>
<evidence type="ECO:0000313" key="4">
    <source>
        <dbReference type="EMBL" id="GBG90821.1"/>
    </source>
</evidence>
<dbReference type="SUPFAM" id="SSF56112">
    <property type="entry name" value="Protein kinase-like (PK-like)"/>
    <property type="match status" value="1"/>
</dbReference>
<organism evidence="4 5">
    <name type="scientific">Chara braunii</name>
    <name type="common">Braun's stonewort</name>
    <dbReference type="NCBI Taxonomy" id="69332"/>
    <lineage>
        <taxon>Eukaryota</taxon>
        <taxon>Viridiplantae</taxon>
        <taxon>Streptophyta</taxon>
        <taxon>Charophyceae</taxon>
        <taxon>Charales</taxon>
        <taxon>Characeae</taxon>
        <taxon>Chara</taxon>
    </lineage>
</organism>
<proteinExistence type="predicted"/>
<dbReference type="InterPro" id="IPR011009">
    <property type="entry name" value="Kinase-like_dom_sf"/>
</dbReference>
<comment type="caution">
    <text evidence="4">The sequence shown here is derived from an EMBL/GenBank/DDBJ whole genome shotgun (WGS) entry which is preliminary data.</text>
</comment>
<evidence type="ECO:0000256" key="2">
    <source>
        <dbReference type="SAM" id="Coils"/>
    </source>
</evidence>
<dbReference type="Gene3D" id="1.10.510.10">
    <property type="entry name" value="Transferase(Phosphotransferase) domain 1"/>
    <property type="match status" value="1"/>
</dbReference>
<dbReference type="AlphaFoldDB" id="A0A388M8E2"/>
<protein>
    <recommendedName>
        <fullName evidence="3">Protein kinase domain-containing protein</fullName>
    </recommendedName>
</protein>